<organism evidence="3 4">
    <name type="scientific">Phyllosticta citribraziliensis</name>
    <dbReference type="NCBI Taxonomy" id="989973"/>
    <lineage>
        <taxon>Eukaryota</taxon>
        <taxon>Fungi</taxon>
        <taxon>Dikarya</taxon>
        <taxon>Ascomycota</taxon>
        <taxon>Pezizomycotina</taxon>
        <taxon>Dothideomycetes</taxon>
        <taxon>Dothideomycetes incertae sedis</taxon>
        <taxon>Botryosphaeriales</taxon>
        <taxon>Phyllostictaceae</taxon>
        <taxon>Phyllosticta</taxon>
    </lineage>
</organism>
<keyword evidence="4" id="KW-1185">Reference proteome</keyword>
<evidence type="ECO:0000256" key="1">
    <source>
        <dbReference type="ARBA" id="ARBA00006547"/>
    </source>
</evidence>
<reference evidence="3 4" key="1">
    <citation type="submission" date="2024-04" db="EMBL/GenBank/DDBJ databases">
        <title>Phyllosticta paracitricarpa is synonymous to the EU quarantine fungus P. citricarpa based on phylogenomic analyses.</title>
        <authorList>
            <consortium name="Lawrence Berkeley National Laboratory"/>
            <person name="Van ingen-buijs V.A."/>
            <person name="Van westerhoven A.C."/>
            <person name="Haridas S."/>
            <person name="Skiadas P."/>
            <person name="Martin F."/>
            <person name="Groenewald J.Z."/>
            <person name="Crous P.W."/>
            <person name="Seidl M.F."/>
        </authorList>
    </citation>
    <scope>NUCLEOTIDE SEQUENCE [LARGE SCALE GENOMIC DNA]</scope>
    <source>
        <strain evidence="3 4">CPC 17464</strain>
    </source>
</reference>
<dbReference type="InterPro" id="IPR053710">
    <property type="entry name" value="Arylamine_NAT_domain_sf"/>
</dbReference>
<evidence type="ECO:0000256" key="2">
    <source>
        <dbReference type="RuleBase" id="RU003452"/>
    </source>
</evidence>
<evidence type="ECO:0000313" key="3">
    <source>
        <dbReference type="EMBL" id="KAK7544224.1"/>
    </source>
</evidence>
<dbReference type="Pfam" id="PF00797">
    <property type="entry name" value="Acetyltransf_2"/>
    <property type="match status" value="1"/>
</dbReference>
<proteinExistence type="inferred from homology"/>
<comment type="similarity">
    <text evidence="1 2">Belongs to the arylamine N-acetyltransferase family.</text>
</comment>
<dbReference type="RefSeq" id="XP_066659459.1">
    <property type="nucleotide sequence ID" value="XM_066798631.1"/>
</dbReference>
<keyword evidence="2" id="KW-0808">Transferase</keyword>
<dbReference type="PANTHER" id="PTHR11786">
    <property type="entry name" value="N-HYDROXYARYLAMINE O-ACETYLTRANSFERASE"/>
    <property type="match status" value="1"/>
</dbReference>
<dbReference type="PRINTS" id="PR01543">
    <property type="entry name" value="ANATRNSFRASE"/>
</dbReference>
<evidence type="ECO:0000313" key="4">
    <source>
        <dbReference type="Proteomes" id="UP001360953"/>
    </source>
</evidence>
<gene>
    <name evidence="3" type="ORF">J3D65DRAFT_608871</name>
</gene>
<dbReference type="Proteomes" id="UP001360953">
    <property type="component" value="Unassembled WGS sequence"/>
</dbReference>
<name>A0ABR1M8L5_9PEZI</name>
<dbReference type="InterPro" id="IPR001447">
    <property type="entry name" value="Arylamine_N-AcTrfase"/>
</dbReference>
<comment type="caution">
    <text evidence="3">The sequence shown here is derived from an EMBL/GenBank/DDBJ whole genome shotgun (WGS) entry which is preliminary data.</text>
</comment>
<dbReference type="EMBL" id="JBBPEH010000001">
    <property type="protein sequence ID" value="KAK7544224.1"/>
    <property type="molecule type" value="Genomic_DNA"/>
</dbReference>
<dbReference type="SUPFAM" id="SSF54001">
    <property type="entry name" value="Cysteine proteinases"/>
    <property type="match status" value="1"/>
</dbReference>
<dbReference type="GeneID" id="92031537"/>
<accession>A0ABR1M8L5</accession>
<sequence>MRKSALKRHDSANQNIWHRESAFVAAMEAPRYSYHQIRQYYDRICLEENMRMYDVNPLSPADKLEFLGVLQRHSLSTIPMENISLHYSTYRQISLDGEELFAKQVLSPGRGGSSLENNLLLSIVLRSLGYNVYLTGARVKEAEDRPFSAWCHAVCLVTIGLYNHVVDVGFGPNGPTRPLRVDKNTSENTCAQIAPAHMRLAWKNIEGNTDPNQRLWVYQYRRNQDSAWQDLYCFSEMEWLHQDFQLINYYTSTNPRSWFTQTVICSKMVIDSPENPELIGAMILQNELTMCIHGRVESQQVFKCEEDRLGALDKVFGIALTKSEQDGIKGLVTEIK</sequence>
<keyword evidence="2" id="KW-0012">Acyltransferase</keyword>
<dbReference type="PANTHER" id="PTHR11786:SF0">
    <property type="entry name" value="ARYLAMINE N-ACETYLTRANSFERASE 4-RELATED"/>
    <property type="match status" value="1"/>
</dbReference>
<protein>
    <submittedName>
        <fullName evidence="3">Arylamine N-acetyltransferase 1</fullName>
    </submittedName>
</protein>
<dbReference type="Gene3D" id="3.30.2140.20">
    <property type="match status" value="1"/>
</dbReference>
<dbReference type="InterPro" id="IPR038765">
    <property type="entry name" value="Papain-like_cys_pep_sf"/>
</dbReference>